<dbReference type="EMBL" id="DS268500">
    <property type="protein sequence ID" value="EFP12864.1"/>
    <property type="molecule type" value="Genomic_DNA"/>
</dbReference>
<feature type="compositionally biased region" description="Basic and acidic residues" evidence="1">
    <location>
        <begin position="153"/>
        <end position="170"/>
    </location>
</feature>
<proteinExistence type="predicted"/>
<feature type="region of interest" description="Disordered" evidence="1">
    <location>
        <begin position="1"/>
        <end position="63"/>
    </location>
</feature>
<evidence type="ECO:0000313" key="3">
    <source>
        <dbReference type="Proteomes" id="UP000008281"/>
    </source>
</evidence>
<evidence type="ECO:0000256" key="1">
    <source>
        <dbReference type="SAM" id="MobiDB-lite"/>
    </source>
</evidence>
<dbReference type="HOGENOM" id="CLU_1476500_0_0_1"/>
<accession>E3MZ98</accession>
<organism evidence="3">
    <name type="scientific">Caenorhabditis remanei</name>
    <name type="common">Caenorhabditis vulgaris</name>
    <dbReference type="NCBI Taxonomy" id="31234"/>
    <lineage>
        <taxon>Eukaryota</taxon>
        <taxon>Metazoa</taxon>
        <taxon>Ecdysozoa</taxon>
        <taxon>Nematoda</taxon>
        <taxon>Chromadorea</taxon>
        <taxon>Rhabditida</taxon>
        <taxon>Rhabditina</taxon>
        <taxon>Rhabditomorpha</taxon>
        <taxon>Rhabditoidea</taxon>
        <taxon>Rhabditidae</taxon>
        <taxon>Peloderinae</taxon>
        <taxon>Caenorhabditis</taxon>
    </lineage>
</organism>
<feature type="region of interest" description="Disordered" evidence="1">
    <location>
        <begin position="153"/>
        <end position="183"/>
    </location>
</feature>
<reference evidence="2" key="1">
    <citation type="submission" date="2007-07" db="EMBL/GenBank/DDBJ databases">
        <title>PCAP assembly of the Caenorhabditis remanei genome.</title>
        <authorList>
            <consortium name="The Caenorhabditis remanei Sequencing Consortium"/>
            <person name="Wilson R.K."/>
        </authorList>
    </citation>
    <scope>NUCLEOTIDE SEQUENCE [LARGE SCALE GENOMIC DNA]</scope>
    <source>
        <strain evidence="2">PB4641</strain>
    </source>
</reference>
<feature type="region of interest" description="Disordered" evidence="1">
    <location>
        <begin position="108"/>
        <end position="127"/>
    </location>
</feature>
<evidence type="ECO:0000313" key="2">
    <source>
        <dbReference type="EMBL" id="EFP12864.1"/>
    </source>
</evidence>
<sequence>MEHKKTRSRQESTLSSSSEDSGQPSNQYDPREAAKKIVPRRHIRGRRIPEKPHTSGPKVVNWDTKANSKYNGISESYLREKYNFTRFTKEEERKRNAEAQKLFDMRKKRKQLEESYRKRKREEEEQKKWERYMEQLEEEAKFWENSVIRSLDEKNRKDREERKKKEEQHPKKQQKMFMSFNQE</sequence>
<protein>
    <submittedName>
        <fullName evidence="2">Uncharacterized protein</fullName>
    </submittedName>
</protein>
<feature type="compositionally biased region" description="Basic residues" evidence="1">
    <location>
        <begin position="37"/>
        <end position="46"/>
    </location>
</feature>
<feature type="compositionally biased region" description="Low complexity" evidence="1">
    <location>
        <begin position="11"/>
        <end position="21"/>
    </location>
</feature>
<dbReference type="InParanoid" id="E3MZ98"/>
<dbReference type="AlphaFoldDB" id="E3MZ98"/>
<name>E3MZ98_CAERE</name>
<keyword evidence="3" id="KW-1185">Reference proteome</keyword>
<dbReference type="Proteomes" id="UP000008281">
    <property type="component" value="Unassembled WGS sequence"/>
</dbReference>
<gene>
    <name evidence="2" type="ORF">CRE_05961</name>
</gene>